<dbReference type="RefSeq" id="XP_070914227.1">
    <property type="nucleotide sequence ID" value="XM_071058126.1"/>
</dbReference>
<protein>
    <submittedName>
        <fullName evidence="1">Uncharacterized protein</fullName>
    </submittedName>
</protein>
<dbReference type="EMBL" id="BAAFSV010000001">
    <property type="protein sequence ID" value="GAB1312494.1"/>
    <property type="molecule type" value="Genomic_DNA"/>
</dbReference>
<dbReference type="Proteomes" id="UP001628179">
    <property type="component" value="Unassembled WGS sequence"/>
</dbReference>
<keyword evidence="2" id="KW-1185">Reference proteome</keyword>
<accession>A0ABQ0G4A5</accession>
<evidence type="ECO:0000313" key="1">
    <source>
        <dbReference type="EMBL" id="GAB1312494.1"/>
    </source>
</evidence>
<reference evidence="1 2" key="1">
    <citation type="submission" date="2024-09" db="EMBL/GenBank/DDBJ databases">
        <title>Itraconazole resistance in Madurella fahalii resulting from another homologue of gene encoding cytochrome P450 14-alpha sterol demethylase (CYP51).</title>
        <authorList>
            <person name="Yoshioka I."/>
            <person name="Fahal A.H."/>
            <person name="Kaneko S."/>
            <person name="Yaguchi T."/>
        </authorList>
    </citation>
    <scope>NUCLEOTIDE SEQUENCE [LARGE SCALE GENOMIC DNA]</scope>
    <source>
        <strain evidence="1 2">IFM 68171</strain>
    </source>
</reference>
<evidence type="ECO:0000313" key="2">
    <source>
        <dbReference type="Proteomes" id="UP001628179"/>
    </source>
</evidence>
<organism evidence="1 2">
    <name type="scientific">Madurella fahalii</name>
    <dbReference type="NCBI Taxonomy" id="1157608"/>
    <lineage>
        <taxon>Eukaryota</taxon>
        <taxon>Fungi</taxon>
        <taxon>Dikarya</taxon>
        <taxon>Ascomycota</taxon>
        <taxon>Pezizomycotina</taxon>
        <taxon>Sordariomycetes</taxon>
        <taxon>Sordariomycetidae</taxon>
        <taxon>Sordariales</taxon>
        <taxon>Sordariales incertae sedis</taxon>
        <taxon>Madurella</taxon>
    </lineage>
</organism>
<sequence length="218" mass="24156">MAEKKKAAGATTNGGISAVVDQAVLKLESIKEARDEIRGATEPLSGIVDEANCLIDALNLIKEVDSFQTREIGRRAQGIVELSALLIASMMVMSAESRHRIEPRELQPRDHEYNHLEAMLGQLRDARKTLESSMTAAHVGLQGNSQDGFQVSRQRLVDANERIRKVFGVDTFVFTRLQDHLRVQAADIIKLNDADANRLGLPQVSSDRIEKWRAAMGE</sequence>
<comment type="caution">
    <text evidence="1">The sequence shown here is derived from an EMBL/GenBank/DDBJ whole genome shotgun (WGS) entry which is preliminary data.</text>
</comment>
<proteinExistence type="predicted"/>
<dbReference type="GeneID" id="98173449"/>
<gene>
    <name evidence="1" type="ORF">MFIFM68171_02704</name>
</gene>
<name>A0ABQ0G4A5_9PEZI</name>